<keyword evidence="1" id="KW-0812">Transmembrane</keyword>
<evidence type="ECO:0000313" key="3">
    <source>
        <dbReference type="Proteomes" id="UP000290815"/>
    </source>
</evidence>
<accession>A0A449AU19</accession>
<evidence type="ECO:0000313" key="2">
    <source>
        <dbReference type="EMBL" id="VEU70021.1"/>
    </source>
</evidence>
<evidence type="ECO:0000256" key="1">
    <source>
        <dbReference type="SAM" id="Phobius"/>
    </source>
</evidence>
<reference evidence="2 3" key="1">
    <citation type="submission" date="2019-01" db="EMBL/GenBank/DDBJ databases">
        <authorList>
            <consortium name="Pathogen Informatics"/>
        </authorList>
    </citation>
    <scope>NUCLEOTIDE SEQUENCE [LARGE SCALE GENOMIC DNA]</scope>
    <source>
        <strain evidence="2 3">NCTC10194</strain>
    </source>
</reference>
<keyword evidence="3" id="KW-1185">Reference proteome</keyword>
<keyword evidence="1" id="KW-0472">Membrane</keyword>
<proteinExistence type="predicted"/>
<feature type="transmembrane region" description="Helical" evidence="1">
    <location>
        <begin position="88"/>
        <end position="108"/>
    </location>
</feature>
<dbReference type="RefSeq" id="WP_027333897.1">
    <property type="nucleotide sequence ID" value="NZ_LR215024.1"/>
</dbReference>
<dbReference type="EMBL" id="LR215024">
    <property type="protein sequence ID" value="VEU70021.1"/>
    <property type="molecule type" value="Genomic_DNA"/>
</dbReference>
<dbReference type="AlphaFoldDB" id="A0A449AU19"/>
<dbReference type="Proteomes" id="UP000290815">
    <property type="component" value="Chromosome"/>
</dbReference>
<feature type="transmembrane region" description="Helical" evidence="1">
    <location>
        <begin position="48"/>
        <end position="68"/>
    </location>
</feature>
<name>A0A449AU19_9BACT</name>
<evidence type="ECO:0008006" key="4">
    <source>
        <dbReference type="Google" id="ProtNLM"/>
    </source>
</evidence>
<keyword evidence="1" id="KW-1133">Transmembrane helix</keyword>
<sequence>MRILKDPISLNEFYSSFKEKVEPEVKLIIKQTLNKYQATLLKSKKQSIIAWAFLGVGILSFFIFIILFWKLGINATFEYNSQSHWKWILFSLFITIILFAIFALFLFLSINKKRRIKQAIANSLNTNFVYKQAFDLFGENYNYDPWSFDENLNDSNVVHTRPISLAEAKEFRTITIPKDAKIKKYDKPIKLLLNNKYQVYFWNVLFHWYRNTDKTTTEYQAWNAFIKLSTENLEDNQFNFSLFTQKSLFSGDRQIKLENDIFNKKVRLCGYDELKARKMYTPLAQEMTVNWYTKKDKLPYNNFQIYSKRNHIYYTIKSNAGFMKLNIPFSADEHVILNGILKDIIQDVYNIYYLLEFLQLSLYLE</sequence>
<gene>
    <name evidence="2" type="ORF">NCTC10194_00015</name>
</gene>
<organism evidence="2 3">
    <name type="scientific">Mycoplasmopsis glycophila</name>
    <dbReference type="NCBI Taxonomy" id="171285"/>
    <lineage>
        <taxon>Bacteria</taxon>
        <taxon>Bacillati</taxon>
        <taxon>Mycoplasmatota</taxon>
        <taxon>Mycoplasmoidales</taxon>
        <taxon>Metamycoplasmataceae</taxon>
        <taxon>Mycoplasmopsis</taxon>
    </lineage>
</organism>
<protein>
    <recommendedName>
        <fullName evidence="4">DUF3137 domain-containing protein</fullName>
    </recommendedName>
</protein>
<dbReference type="KEGG" id="mgly:NCTC10194_00015"/>